<proteinExistence type="predicted"/>
<keyword evidence="2" id="KW-1185">Reference proteome</keyword>
<gene>
    <name evidence="1" type="ORF">LKD71_14055</name>
</gene>
<dbReference type="EMBL" id="JAJEPR010000032">
    <property type="protein sequence ID" value="MCC2190909.1"/>
    <property type="molecule type" value="Genomic_DNA"/>
</dbReference>
<evidence type="ECO:0000313" key="2">
    <source>
        <dbReference type="Proteomes" id="UP001197875"/>
    </source>
</evidence>
<evidence type="ECO:0000313" key="1">
    <source>
        <dbReference type="EMBL" id="MCC2190909.1"/>
    </source>
</evidence>
<dbReference type="AlphaFoldDB" id="A0AAE3DUR6"/>
<comment type="caution">
    <text evidence="1">The sequence shown here is derived from an EMBL/GenBank/DDBJ whole genome shotgun (WGS) entry which is preliminary data.</text>
</comment>
<dbReference type="Proteomes" id="UP001197875">
    <property type="component" value="Unassembled WGS sequence"/>
</dbReference>
<organism evidence="1 2">
    <name type="scientific">Fusicatenibacter faecihominis</name>
    <dbReference type="NCBI Taxonomy" id="2881276"/>
    <lineage>
        <taxon>Bacteria</taxon>
        <taxon>Bacillati</taxon>
        <taxon>Bacillota</taxon>
        <taxon>Clostridia</taxon>
        <taxon>Lachnospirales</taxon>
        <taxon>Lachnospiraceae</taxon>
        <taxon>Fusicatenibacter</taxon>
    </lineage>
</organism>
<reference evidence="1 2" key="1">
    <citation type="submission" date="2021-10" db="EMBL/GenBank/DDBJ databases">
        <title>Anaerobic single-cell dispensing facilitates the cultivation of human gut bacteria.</title>
        <authorList>
            <person name="Afrizal A."/>
        </authorList>
    </citation>
    <scope>NUCLEOTIDE SEQUENCE [LARGE SCALE GENOMIC DNA]</scope>
    <source>
        <strain evidence="1 2">CLA-AA-H277</strain>
    </source>
</reference>
<dbReference type="RefSeq" id="WP_227615939.1">
    <property type="nucleotide sequence ID" value="NZ_JAJEPR010000032.1"/>
</dbReference>
<sequence length="145" mass="16914">MVIKPYEKANPEHTQEKDVEKIISCVELEHFALNDVYLKWLEDHGHNNKGIGNGIFYEYICDIVAVLSSQINFSYLVLHAYNNPKVIEAYRKMGFRTMKDDAEDIVPMLSDVRALHCDYAGDCRFMFEEVESILFEVVRRNAYVQ</sequence>
<name>A0AAE3DUR6_9FIRM</name>
<accession>A0AAE3DUR6</accession>
<dbReference type="Gene3D" id="3.40.630.30">
    <property type="match status" value="1"/>
</dbReference>
<protein>
    <submittedName>
        <fullName evidence="1">Uncharacterized protein</fullName>
    </submittedName>
</protein>